<dbReference type="EMBL" id="JAMFMB010000021">
    <property type="protein sequence ID" value="MCL6285020.1"/>
    <property type="molecule type" value="Genomic_DNA"/>
</dbReference>
<dbReference type="Gene3D" id="3.10.350.10">
    <property type="entry name" value="LysM domain"/>
    <property type="match status" value="1"/>
</dbReference>
<dbReference type="PROSITE" id="PS51782">
    <property type="entry name" value="LYSM"/>
    <property type="match status" value="1"/>
</dbReference>
<feature type="compositionally biased region" description="Low complexity" evidence="1">
    <location>
        <begin position="92"/>
        <end position="109"/>
    </location>
</feature>
<feature type="compositionally biased region" description="Low complexity" evidence="1">
    <location>
        <begin position="219"/>
        <end position="236"/>
    </location>
</feature>
<dbReference type="InterPro" id="IPR013783">
    <property type="entry name" value="Ig-like_fold"/>
</dbReference>
<dbReference type="InterPro" id="IPR036779">
    <property type="entry name" value="LysM_dom_sf"/>
</dbReference>
<keyword evidence="5" id="KW-1185">Reference proteome</keyword>
<name>A0ABT0Q5C7_9RHOB</name>
<keyword evidence="2" id="KW-1133">Transmembrane helix</keyword>
<evidence type="ECO:0000256" key="2">
    <source>
        <dbReference type="SAM" id="Phobius"/>
    </source>
</evidence>
<dbReference type="CDD" id="cd00118">
    <property type="entry name" value="LysM"/>
    <property type="match status" value="1"/>
</dbReference>
<dbReference type="SMART" id="SM00257">
    <property type="entry name" value="LysM"/>
    <property type="match status" value="1"/>
</dbReference>
<feature type="compositionally biased region" description="Low complexity" evidence="1">
    <location>
        <begin position="53"/>
        <end position="77"/>
    </location>
</feature>
<sequence length="458" mass="47078">MAENAGDKGSGKATWIIVAGGVAVAGAAAIYFLSPPDQPAPDPAVIAETATGAVAEDAPIATAPAETDAPDTDSTAENAPEGPASPDDADISADPASDAESAEAPVAVPDDLDAPELDLIRVAPDGATILAGRGTPGSKVKVLVDGDEVHAFEVDQSGQFAAFFPIVPGNAPRTLTLQTEQGDQSTLSDDFLIAASPEAAPEQVASADPPTGQDAEGDTAAPPAQTTEPTGTTDAPSQTTESADAASTGEERTTPEASGPEAETGSDETVSAEVAPAEAPAILRSGEEGVELVQSPQQQDATAPSLQLDTIGYTNQGQVELTGRAAPGATVRAYLDNRALRDLSVGEDGRWRGEIAGIDPGTYTLRLDALGKGGKVIDRLETPFRREAPELLVASDTDVATQTATIRAVTVQQGDTLWAISRDRYGDGVFYVKVFDANRDSIRNPDLIYPGQIFNLPE</sequence>
<feature type="region of interest" description="Disordered" evidence="1">
    <location>
        <begin position="199"/>
        <end position="274"/>
    </location>
</feature>
<comment type="caution">
    <text evidence="4">The sequence shown here is derived from an EMBL/GenBank/DDBJ whole genome shotgun (WGS) entry which is preliminary data.</text>
</comment>
<feature type="region of interest" description="Disordered" evidence="1">
    <location>
        <begin position="33"/>
        <end position="111"/>
    </location>
</feature>
<evidence type="ECO:0000313" key="5">
    <source>
        <dbReference type="Proteomes" id="UP001203880"/>
    </source>
</evidence>
<dbReference type="InterPro" id="IPR018392">
    <property type="entry name" value="LysM"/>
</dbReference>
<evidence type="ECO:0000259" key="3">
    <source>
        <dbReference type="PROSITE" id="PS51782"/>
    </source>
</evidence>
<reference evidence="4" key="1">
    <citation type="submission" date="2022-05" db="EMBL/GenBank/DDBJ databases">
        <authorList>
            <person name="Park J.-S."/>
        </authorList>
    </citation>
    <scope>NUCLEOTIDE SEQUENCE</scope>
    <source>
        <strain evidence="4">2012CJ41-6</strain>
    </source>
</reference>
<protein>
    <submittedName>
        <fullName evidence="4">LysM peptidoglycan-binding domain-containing protein</fullName>
    </submittedName>
</protein>
<dbReference type="PANTHER" id="PTHR34700">
    <property type="entry name" value="POTASSIUM BINDING PROTEIN KBP"/>
    <property type="match status" value="1"/>
</dbReference>
<dbReference type="Gene3D" id="2.60.40.10">
    <property type="entry name" value="Immunoglobulins"/>
    <property type="match status" value="1"/>
</dbReference>
<proteinExistence type="predicted"/>
<dbReference type="InterPro" id="IPR052196">
    <property type="entry name" value="Bact_Kbp"/>
</dbReference>
<dbReference type="Proteomes" id="UP001203880">
    <property type="component" value="Unassembled WGS sequence"/>
</dbReference>
<evidence type="ECO:0000256" key="1">
    <source>
        <dbReference type="SAM" id="MobiDB-lite"/>
    </source>
</evidence>
<dbReference type="RefSeq" id="WP_249711405.1">
    <property type="nucleotide sequence ID" value="NZ_JAMFMB010000021.1"/>
</dbReference>
<keyword evidence="2" id="KW-0812">Transmembrane</keyword>
<feature type="transmembrane region" description="Helical" evidence="2">
    <location>
        <begin position="12"/>
        <end position="33"/>
    </location>
</feature>
<gene>
    <name evidence="4" type="ORF">M3P21_15925</name>
</gene>
<dbReference type="Pfam" id="PF01476">
    <property type="entry name" value="LysM"/>
    <property type="match status" value="1"/>
</dbReference>
<organism evidence="4 5">
    <name type="scientific">Ruegeria spongiae</name>
    <dbReference type="NCBI Taxonomy" id="2942209"/>
    <lineage>
        <taxon>Bacteria</taxon>
        <taxon>Pseudomonadati</taxon>
        <taxon>Pseudomonadota</taxon>
        <taxon>Alphaproteobacteria</taxon>
        <taxon>Rhodobacterales</taxon>
        <taxon>Roseobacteraceae</taxon>
        <taxon>Ruegeria</taxon>
    </lineage>
</organism>
<evidence type="ECO:0000313" key="4">
    <source>
        <dbReference type="EMBL" id="MCL6285020.1"/>
    </source>
</evidence>
<accession>A0ABT0Q5C7</accession>
<feature type="domain" description="LysM" evidence="3">
    <location>
        <begin position="407"/>
        <end position="456"/>
    </location>
</feature>
<keyword evidence="2" id="KW-0472">Membrane</keyword>
<dbReference type="PANTHER" id="PTHR34700:SF4">
    <property type="entry name" value="PHAGE-LIKE ELEMENT PBSX PROTEIN XKDP"/>
    <property type="match status" value="1"/>
</dbReference>